<reference evidence="3 4" key="1">
    <citation type="submission" date="2015-01" db="EMBL/GenBank/DDBJ databases">
        <title>Evolution of Trichinella species and genotypes.</title>
        <authorList>
            <person name="Korhonen P.K."/>
            <person name="Edoardo P."/>
            <person name="Giuseppe L.R."/>
            <person name="Gasser R.B."/>
        </authorList>
    </citation>
    <scope>NUCLEOTIDE SEQUENCE [LARGE SCALE GENOMIC DNA]</scope>
    <source>
        <strain evidence="3">ISS2496</strain>
    </source>
</reference>
<comment type="caution">
    <text evidence="3">The sequence shown here is derived from an EMBL/GenBank/DDBJ whole genome shotgun (WGS) entry which is preliminary data.</text>
</comment>
<keyword evidence="2" id="KW-0503">Monooxygenase</keyword>
<dbReference type="GO" id="GO:0004497">
    <property type="term" value="F:monooxygenase activity"/>
    <property type="evidence" value="ECO:0007669"/>
    <property type="project" value="UniProtKB-KW"/>
</dbReference>
<sequence length="77" mass="8452">MTPDIGQGGCSALEDAIVIARSLGEALLAGKRCKTEEEEYGIIEKSLGKYARMRRWRSFDLIATAFLVGFIQQNEGA</sequence>
<dbReference type="InterPro" id="IPR044560">
    <property type="entry name" value="MOase"/>
</dbReference>
<dbReference type="InterPro" id="IPR036188">
    <property type="entry name" value="FAD/NAD-bd_sf"/>
</dbReference>
<keyword evidence="4" id="KW-1185">Reference proteome</keyword>
<keyword evidence="1" id="KW-0560">Oxidoreductase</keyword>
<feature type="non-terminal residue" evidence="3">
    <location>
        <position position="77"/>
    </location>
</feature>
<organism evidence="3 4">
    <name type="scientific">Trichinella patagoniensis</name>
    <dbReference type="NCBI Taxonomy" id="990121"/>
    <lineage>
        <taxon>Eukaryota</taxon>
        <taxon>Metazoa</taxon>
        <taxon>Ecdysozoa</taxon>
        <taxon>Nematoda</taxon>
        <taxon>Enoplea</taxon>
        <taxon>Dorylaimia</taxon>
        <taxon>Trichinellida</taxon>
        <taxon>Trichinellidae</taxon>
        <taxon>Trichinella</taxon>
    </lineage>
</organism>
<dbReference type="Proteomes" id="UP000054783">
    <property type="component" value="Unassembled WGS sequence"/>
</dbReference>
<evidence type="ECO:0000256" key="2">
    <source>
        <dbReference type="ARBA" id="ARBA00023033"/>
    </source>
</evidence>
<dbReference type="PANTHER" id="PTHR45934">
    <property type="entry name" value="FAD/NAD(P)-BINDING OXIDOREDUCTASE FAMILY PROTEIN"/>
    <property type="match status" value="1"/>
</dbReference>
<dbReference type="Gene3D" id="3.50.50.60">
    <property type="entry name" value="FAD/NAD(P)-binding domain"/>
    <property type="match status" value="1"/>
</dbReference>
<evidence type="ECO:0000313" key="4">
    <source>
        <dbReference type="Proteomes" id="UP000054783"/>
    </source>
</evidence>
<name>A0A0V0XHU1_9BILA</name>
<dbReference type="AlphaFoldDB" id="A0A0V0XHU1"/>
<dbReference type="EMBL" id="JYDQ01004883">
    <property type="protein sequence ID" value="KRX87429.1"/>
    <property type="molecule type" value="Genomic_DNA"/>
</dbReference>
<evidence type="ECO:0000256" key="1">
    <source>
        <dbReference type="ARBA" id="ARBA00023002"/>
    </source>
</evidence>
<dbReference type="PANTHER" id="PTHR45934:SF28">
    <property type="entry name" value="OS03G0153100 PROTEIN"/>
    <property type="match status" value="1"/>
</dbReference>
<gene>
    <name evidence="3" type="ORF">T12_5097</name>
</gene>
<accession>A0A0V0XHU1</accession>
<proteinExistence type="predicted"/>
<protein>
    <submittedName>
        <fullName evidence="3">Uncharacterized protein</fullName>
    </submittedName>
</protein>
<evidence type="ECO:0000313" key="3">
    <source>
        <dbReference type="EMBL" id="KRX87429.1"/>
    </source>
</evidence>
<dbReference type="STRING" id="990121.A0A0V0XHU1"/>